<comment type="caution">
    <text evidence="1">The sequence shown here is derived from an EMBL/GenBank/DDBJ whole genome shotgun (WGS) entry which is preliminary data.</text>
</comment>
<keyword evidence="2" id="KW-1185">Reference proteome</keyword>
<dbReference type="Proteomes" id="UP000466794">
    <property type="component" value="Unassembled WGS sequence"/>
</dbReference>
<sequence length="122" mass="12272">MSDEQATPETTDVGIIPATVDSNLVPITARFDGIFGMGYIDISVKSASVQIDPSATPEAAAVDVIPADEVKAEDVGALSLRYVNGVPSLVVSGGAVIPTALAVVDPQGTEVAAYGVTAVSAK</sequence>
<reference evidence="1 2" key="1">
    <citation type="submission" date="2019-12" db="EMBL/GenBank/DDBJ databases">
        <title>Nocardia sp. nov. ET3-3 isolated from soil.</title>
        <authorList>
            <person name="Kanchanasin P."/>
            <person name="Tanasupawat S."/>
            <person name="Yuki M."/>
            <person name="Kudo T."/>
        </authorList>
    </citation>
    <scope>NUCLEOTIDE SEQUENCE [LARGE SCALE GENOMIC DNA]</scope>
    <source>
        <strain evidence="1 2">ET3-3</strain>
    </source>
</reference>
<protein>
    <submittedName>
        <fullName evidence="1">Uncharacterized protein</fullName>
    </submittedName>
</protein>
<dbReference type="EMBL" id="WRPP01000001">
    <property type="protein sequence ID" value="MVU77097.1"/>
    <property type="molecule type" value="Genomic_DNA"/>
</dbReference>
<evidence type="ECO:0000313" key="2">
    <source>
        <dbReference type="Proteomes" id="UP000466794"/>
    </source>
</evidence>
<name>A0A7K1URZ5_9NOCA</name>
<dbReference type="RefSeq" id="WP_157386492.1">
    <property type="nucleotide sequence ID" value="NZ_WRPP01000001.1"/>
</dbReference>
<organism evidence="1 2">
    <name type="scientific">Nocardia terrae</name>
    <dbReference type="NCBI Taxonomy" id="2675851"/>
    <lineage>
        <taxon>Bacteria</taxon>
        <taxon>Bacillati</taxon>
        <taxon>Actinomycetota</taxon>
        <taxon>Actinomycetes</taxon>
        <taxon>Mycobacteriales</taxon>
        <taxon>Nocardiaceae</taxon>
        <taxon>Nocardia</taxon>
    </lineage>
</organism>
<proteinExistence type="predicted"/>
<evidence type="ECO:0000313" key="1">
    <source>
        <dbReference type="EMBL" id="MVU77097.1"/>
    </source>
</evidence>
<gene>
    <name evidence="1" type="ORF">GPX89_07530</name>
</gene>
<dbReference type="AlphaFoldDB" id="A0A7K1URZ5"/>
<accession>A0A7K1URZ5</accession>